<feature type="compositionally biased region" description="Low complexity" evidence="1">
    <location>
        <begin position="21"/>
        <end position="39"/>
    </location>
</feature>
<dbReference type="Proteomes" id="UP000595140">
    <property type="component" value="Unassembled WGS sequence"/>
</dbReference>
<dbReference type="InterPro" id="IPR003772">
    <property type="entry name" value="YceD"/>
</dbReference>
<gene>
    <name evidence="2" type="ORF">CCAM_LOCUS12592</name>
</gene>
<feature type="region of interest" description="Disordered" evidence="1">
    <location>
        <begin position="1"/>
        <end position="58"/>
    </location>
</feature>
<evidence type="ECO:0000313" key="3">
    <source>
        <dbReference type="Proteomes" id="UP000595140"/>
    </source>
</evidence>
<dbReference type="Pfam" id="PF02620">
    <property type="entry name" value="YceD"/>
    <property type="match status" value="1"/>
</dbReference>
<dbReference type="AlphaFoldDB" id="A0A484L3B4"/>
<evidence type="ECO:0000313" key="2">
    <source>
        <dbReference type="EMBL" id="VFQ70816.1"/>
    </source>
</evidence>
<reference evidence="2 3" key="1">
    <citation type="submission" date="2018-04" db="EMBL/GenBank/DDBJ databases">
        <authorList>
            <person name="Vogel A."/>
        </authorList>
    </citation>
    <scope>NUCLEOTIDE SEQUENCE [LARGE SCALE GENOMIC DNA]</scope>
</reference>
<name>A0A484L3B4_9ASTE</name>
<dbReference type="InterPro" id="IPR044985">
    <property type="entry name" value="YceD_plant"/>
</dbReference>
<keyword evidence="3" id="KW-1185">Reference proteome</keyword>
<organism evidence="2 3">
    <name type="scientific">Cuscuta campestris</name>
    <dbReference type="NCBI Taxonomy" id="132261"/>
    <lineage>
        <taxon>Eukaryota</taxon>
        <taxon>Viridiplantae</taxon>
        <taxon>Streptophyta</taxon>
        <taxon>Embryophyta</taxon>
        <taxon>Tracheophyta</taxon>
        <taxon>Spermatophyta</taxon>
        <taxon>Magnoliopsida</taxon>
        <taxon>eudicotyledons</taxon>
        <taxon>Gunneridae</taxon>
        <taxon>Pentapetalae</taxon>
        <taxon>asterids</taxon>
        <taxon>lamiids</taxon>
        <taxon>Solanales</taxon>
        <taxon>Convolvulaceae</taxon>
        <taxon>Cuscuteae</taxon>
        <taxon>Cuscuta</taxon>
        <taxon>Cuscuta subgen. Grammica</taxon>
        <taxon>Cuscuta sect. Cleistogrammica</taxon>
    </lineage>
</organism>
<dbReference type="PANTHER" id="PTHR37734">
    <property type="entry name" value="LARGE RIBOSOMAL RNA SUBUNIT ACCUMULATION PROTEIN YCED HOMOLOG 2, CHLOROPLASTIC"/>
    <property type="match status" value="1"/>
</dbReference>
<sequence length="237" mass="26161">MMGAIPSNKPFAAKSAHTIFPKATKSTPPSSSSSSSSSTKRNDLPFPMMKKRGKRAARGVITIPTSSDRRRWDERGNCEFNLSLQDLHLQDLSEDTNNAQLSITLSIQKHIGFGLSVEGRVITSIARKCRNCSKPYCKEIDANFNAWVLPSRQKSSSHELPLIGLDDPSVIYVKPGNEANLDSLVQDTLRVATSVNETCSESCEKSEPKMQQARGKPNAASIDRRWSRLLELKQSGL</sequence>
<proteinExistence type="predicted"/>
<accession>A0A484L3B4</accession>
<dbReference type="EMBL" id="OOIL02000945">
    <property type="protein sequence ID" value="VFQ70816.1"/>
    <property type="molecule type" value="Genomic_DNA"/>
</dbReference>
<protein>
    <submittedName>
        <fullName evidence="2">Uncharacterized protein</fullName>
    </submittedName>
</protein>
<dbReference type="OrthoDB" id="1912778at2759"/>
<evidence type="ECO:0000256" key="1">
    <source>
        <dbReference type="SAM" id="MobiDB-lite"/>
    </source>
</evidence>
<dbReference type="PANTHER" id="PTHR37734:SF1">
    <property type="entry name" value="LARGE RIBOSOMAL RNA SUBUNIT ACCUMULATION PROTEIN YCED HOMOLOG 2, CHLOROPLASTIC"/>
    <property type="match status" value="1"/>
</dbReference>